<feature type="transmembrane region" description="Helical" evidence="1">
    <location>
        <begin position="419"/>
        <end position="436"/>
    </location>
</feature>
<keyword evidence="1" id="KW-1133">Transmembrane helix</keyword>
<accession>A0ABP8QU04</accession>
<organism evidence="2 3">
    <name type="scientific">Actinoallomurus oryzae</name>
    <dbReference type="NCBI Taxonomy" id="502180"/>
    <lineage>
        <taxon>Bacteria</taxon>
        <taxon>Bacillati</taxon>
        <taxon>Actinomycetota</taxon>
        <taxon>Actinomycetes</taxon>
        <taxon>Streptosporangiales</taxon>
        <taxon>Thermomonosporaceae</taxon>
        <taxon>Actinoallomurus</taxon>
    </lineage>
</organism>
<comment type="caution">
    <text evidence="2">The sequence shown here is derived from an EMBL/GenBank/DDBJ whole genome shotgun (WGS) entry which is preliminary data.</text>
</comment>
<reference evidence="3" key="1">
    <citation type="journal article" date="2019" name="Int. J. Syst. Evol. Microbiol.">
        <title>The Global Catalogue of Microorganisms (GCM) 10K type strain sequencing project: providing services to taxonomists for standard genome sequencing and annotation.</title>
        <authorList>
            <consortium name="The Broad Institute Genomics Platform"/>
            <consortium name="The Broad Institute Genome Sequencing Center for Infectious Disease"/>
            <person name="Wu L."/>
            <person name="Ma J."/>
        </authorList>
    </citation>
    <scope>NUCLEOTIDE SEQUENCE [LARGE SCALE GENOMIC DNA]</scope>
    <source>
        <strain evidence="3">JCM 17933</strain>
    </source>
</reference>
<feature type="transmembrane region" description="Helical" evidence="1">
    <location>
        <begin position="388"/>
        <end position="407"/>
    </location>
</feature>
<evidence type="ECO:0000313" key="2">
    <source>
        <dbReference type="EMBL" id="GAA4508711.1"/>
    </source>
</evidence>
<keyword evidence="1" id="KW-0472">Membrane</keyword>
<dbReference type="Proteomes" id="UP001500503">
    <property type="component" value="Unassembled WGS sequence"/>
</dbReference>
<evidence type="ECO:0000256" key="1">
    <source>
        <dbReference type="SAM" id="Phobius"/>
    </source>
</evidence>
<keyword evidence="3" id="KW-1185">Reference proteome</keyword>
<name>A0ABP8QU04_9ACTN</name>
<feature type="transmembrane region" description="Helical" evidence="1">
    <location>
        <begin position="266"/>
        <end position="283"/>
    </location>
</feature>
<dbReference type="RefSeq" id="WP_345471001.1">
    <property type="nucleotide sequence ID" value="NZ_BAABHF010000043.1"/>
</dbReference>
<evidence type="ECO:0000313" key="3">
    <source>
        <dbReference type="Proteomes" id="UP001500503"/>
    </source>
</evidence>
<sequence length="698" mass="78352">MSPARERRRPRPSTVNTASDNARIGIQGTVIGDVRYEIKDGDPPEKKFAVAKRCLAGKMPPQARRLIEEAVQEALVTPESTGSLVNEVAYYWTIAVLSDQPFEVLEREEFAALDRARWLCQKGPADEWRDAHRAVTGLIACLQGQEQTGTFDSGALDAFLSAFDRLPDDRRREIYRHLDPILSNVLRDRREADLLDIARRQRTADDREERVWKFFEPDPEPPRPKPLRRPGFGPFEQAAAVCGAALVAGGLALAFTLVALGSADTAVITGGVVLAGAWILLLWGPGQLPGRYSALYPRRPRPASTDFSVHVERTVRQQFDKHAPTSAAQRSRWAVATMRARTLLAQDIADRYAEPEVSPGAVDWLIAWYAENTARRWTAREPEDPDRLLRLSMLVVGLATFVGGWYYALDEMTKVQKTVAFVAVLWLVAGAVLLARSRADVYVARRHSAAADQAEADRILEEETFAHEERVELLADRPDDDEMAQWLDYDKIYLKTLAMNQYGLTNRDLITHAVLPEGTETARRSRVKGGQPRFSAYVVWVFLLTVSGVRQVKMHLDFPTGVASDQQRTAFRYDAIASAQVEEVGIRFDDGHREVVLPRTDEEKDRIRKSAVPIYQEFRLELVNRHTIGITVDTFNAVLLEQLLEEQQAPPSPDLADLTGALSLLETVAADGRKWLEQTRIRRGYKPLDTEPDFPATA</sequence>
<feature type="transmembrane region" description="Helical" evidence="1">
    <location>
        <begin position="534"/>
        <end position="552"/>
    </location>
</feature>
<protein>
    <submittedName>
        <fullName evidence="2">Uncharacterized protein</fullName>
    </submittedName>
</protein>
<keyword evidence="1" id="KW-0812">Transmembrane</keyword>
<proteinExistence type="predicted"/>
<feature type="transmembrane region" description="Helical" evidence="1">
    <location>
        <begin position="238"/>
        <end position="260"/>
    </location>
</feature>
<dbReference type="EMBL" id="BAABHF010000043">
    <property type="protein sequence ID" value="GAA4508711.1"/>
    <property type="molecule type" value="Genomic_DNA"/>
</dbReference>
<gene>
    <name evidence="2" type="ORF">GCM10023191_068750</name>
</gene>